<keyword evidence="2" id="KW-1185">Reference proteome</keyword>
<dbReference type="VEuPathDB" id="TrichDB:TVAG_462630"/>
<evidence type="ECO:0000313" key="1">
    <source>
        <dbReference type="EMBL" id="EAY18577.1"/>
    </source>
</evidence>
<dbReference type="SUPFAM" id="SSF51126">
    <property type="entry name" value="Pectin lyase-like"/>
    <property type="match status" value="1"/>
</dbReference>
<reference evidence="1" key="1">
    <citation type="submission" date="2006-10" db="EMBL/GenBank/DDBJ databases">
        <authorList>
            <person name="Amadeo P."/>
            <person name="Zhao Q."/>
            <person name="Wortman J."/>
            <person name="Fraser-Liggett C."/>
            <person name="Carlton J."/>
        </authorList>
    </citation>
    <scope>NUCLEOTIDE SEQUENCE</scope>
    <source>
        <strain evidence="1">G3</strain>
    </source>
</reference>
<protein>
    <submittedName>
        <fullName evidence="1">Uncharacterized protein</fullName>
    </submittedName>
</protein>
<organism evidence="1 2">
    <name type="scientific">Trichomonas vaginalis (strain ATCC PRA-98 / G3)</name>
    <dbReference type="NCBI Taxonomy" id="412133"/>
    <lineage>
        <taxon>Eukaryota</taxon>
        <taxon>Metamonada</taxon>
        <taxon>Parabasalia</taxon>
        <taxon>Trichomonadida</taxon>
        <taxon>Trichomonadidae</taxon>
        <taxon>Trichomonas</taxon>
    </lineage>
</organism>
<dbReference type="AlphaFoldDB" id="A2DLX4"/>
<sequence length="309" mass="34666">MIYVFSLILNSQTYKAETQPDRGKPVTFKSEEFNPQLALIQNTIFLNLSHNGQGAAIAFYHEKCNACISSCFFEKCKSMLNGGAIYAHVSNISISNSYFSDCLVPKQGYGGQAFYLSARRQNLNFTTITNCPAKVELEGTESCVSINGVQQFLSFNSSFNHPSQYAAGILTLESAYFAMKYSNFINNTSPNQILSFLNMQPDNLITFINILKNEVTVDALFYISSSIIVLENLIIFQNKGSLICQNIIFEPVIIKFLNSFTDFSNIPINYPGLKTKCSLLPTINIRTYRIPLNVSKLSAGKRKYFLTVY</sequence>
<dbReference type="RefSeq" id="XP_001579563.1">
    <property type="nucleotide sequence ID" value="XM_001579513.1"/>
</dbReference>
<name>A2DLX4_TRIV3</name>
<gene>
    <name evidence="1" type="ORF">TVAG_462630</name>
</gene>
<dbReference type="Proteomes" id="UP000001542">
    <property type="component" value="Unassembled WGS sequence"/>
</dbReference>
<dbReference type="InterPro" id="IPR011050">
    <property type="entry name" value="Pectin_lyase_fold/virulence"/>
</dbReference>
<accession>A2DLX4</accession>
<proteinExistence type="predicted"/>
<dbReference type="EMBL" id="DS113217">
    <property type="protein sequence ID" value="EAY18577.1"/>
    <property type="molecule type" value="Genomic_DNA"/>
</dbReference>
<dbReference type="VEuPathDB" id="TrichDB:TVAGG3_1012510"/>
<dbReference type="KEGG" id="tva:5464090"/>
<dbReference type="InParanoid" id="A2DLX4"/>
<evidence type="ECO:0000313" key="2">
    <source>
        <dbReference type="Proteomes" id="UP000001542"/>
    </source>
</evidence>
<reference evidence="1" key="2">
    <citation type="journal article" date="2007" name="Science">
        <title>Draft genome sequence of the sexually transmitted pathogen Trichomonas vaginalis.</title>
        <authorList>
            <person name="Carlton J.M."/>
            <person name="Hirt R.P."/>
            <person name="Silva J.C."/>
            <person name="Delcher A.L."/>
            <person name="Schatz M."/>
            <person name="Zhao Q."/>
            <person name="Wortman J.R."/>
            <person name="Bidwell S.L."/>
            <person name="Alsmark U.C.M."/>
            <person name="Besteiro S."/>
            <person name="Sicheritz-Ponten T."/>
            <person name="Noel C.J."/>
            <person name="Dacks J.B."/>
            <person name="Foster P.G."/>
            <person name="Simillion C."/>
            <person name="Van de Peer Y."/>
            <person name="Miranda-Saavedra D."/>
            <person name="Barton G.J."/>
            <person name="Westrop G.D."/>
            <person name="Mueller S."/>
            <person name="Dessi D."/>
            <person name="Fiori P.L."/>
            <person name="Ren Q."/>
            <person name="Paulsen I."/>
            <person name="Zhang H."/>
            <person name="Bastida-Corcuera F.D."/>
            <person name="Simoes-Barbosa A."/>
            <person name="Brown M.T."/>
            <person name="Hayes R.D."/>
            <person name="Mukherjee M."/>
            <person name="Okumura C.Y."/>
            <person name="Schneider R."/>
            <person name="Smith A.J."/>
            <person name="Vanacova S."/>
            <person name="Villalvazo M."/>
            <person name="Haas B.J."/>
            <person name="Pertea M."/>
            <person name="Feldblyum T.V."/>
            <person name="Utterback T.R."/>
            <person name="Shu C.L."/>
            <person name="Osoegawa K."/>
            <person name="de Jong P.J."/>
            <person name="Hrdy I."/>
            <person name="Horvathova L."/>
            <person name="Zubacova Z."/>
            <person name="Dolezal P."/>
            <person name="Malik S.B."/>
            <person name="Logsdon J.M. Jr."/>
            <person name="Henze K."/>
            <person name="Gupta A."/>
            <person name="Wang C.C."/>
            <person name="Dunne R.L."/>
            <person name="Upcroft J.A."/>
            <person name="Upcroft P."/>
            <person name="White O."/>
            <person name="Salzberg S.L."/>
            <person name="Tang P."/>
            <person name="Chiu C.-H."/>
            <person name="Lee Y.-S."/>
            <person name="Embley T.M."/>
            <person name="Coombs G.H."/>
            <person name="Mottram J.C."/>
            <person name="Tachezy J."/>
            <person name="Fraser-Liggett C.M."/>
            <person name="Johnson P.J."/>
        </authorList>
    </citation>
    <scope>NUCLEOTIDE SEQUENCE [LARGE SCALE GENOMIC DNA]</scope>
    <source>
        <strain evidence="1">G3</strain>
    </source>
</reference>